<comment type="caution">
    <text evidence="1">The sequence shown here is derived from an EMBL/GenBank/DDBJ whole genome shotgun (WGS) entry which is preliminary data.</text>
</comment>
<dbReference type="AlphaFoldDB" id="V4J6K0"/>
<dbReference type="Proteomes" id="UP000017820">
    <property type="component" value="Unassembled WGS sequence"/>
</dbReference>
<dbReference type="EMBL" id="AUSV01000133">
    <property type="protein sequence ID" value="ESP90932.1"/>
    <property type="molecule type" value="Genomic_DNA"/>
</dbReference>
<accession>V4J6K0</accession>
<gene>
    <name evidence="1" type="ORF">PL2TA16_01323</name>
</gene>
<organism evidence="1 2">
    <name type="scientific">Pseudoalteromonas luteoviolacea (strain 2ta16)</name>
    <dbReference type="NCBI Taxonomy" id="1353533"/>
    <lineage>
        <taxon>Bacteria</taxon>
        <taxon>Pseudomonadati</taxon>
        <taxon>Pseudomonadota</taxon>
        <taxon>Gammaproteobacteria</taxon>
        <taxon>Alteromonadales</taxon>
        <taxon>Pseudoalteromonadaceae</taxon>
        <taxon>Pseudoalteromonas</taxon>
    </lineage>
</organism>
<name>V4J6K0_PSEL2</name>
<dbReference type="GeneID" id="29918968"/>
<evidence type="ECO:0000313" key="2">
    <source>
        <dbReference type="Proteomes" id="UP000017820"/>
    </source>
</evidence>
<reference evidence="1 2" key="1">
    <citation type="submission" date="2013-07" db="EMBL/GenBank/DDBJ databases">
        <title>Draft genome sequence of Pseudoalteromonas luteoviolacea 2ta16.</title>
        <authorList>
            <person name="Allen E.E."/>
            <person name="Azam F."/>
            <person name="Podell S."/>
        </authorList>
    </citation>
    <scope>NUCLEOTIDE SEQUENCE [LARGE SCALE GENOMIC DNA]</scope>
    <source>
        <strain evidence="1 2">2ta16</strain>
    </source>
</reference>
<proteinExistence type="predicted"/>
<evidence type="ECO:0000313" key="1">
    <source>
        <dbReference type="EMBL" id="ESP90932.1"/>
    </source>
</evidence>
<sequence>MMNKFSRNFLHLLESTYPNWQGLAREVNGYFELEIASPDYPELELTIDTDEEEVIIGFGKYHCHWDGLGFENIEEEWRDVLQFIDNLITNKIQIVSWYKDGNWSGSSWVYRGEEYEPNSAFDNIEYTSWLSGI</sequence>
<dbReference type="RefSeq" id="WP_023401578.1">
    <property type="nucleotide sequence ID" value="NZ_AUSV01000133.1"/>
</dbReference>
<protein>
    <submittedName>
        <fullName evidence="1">Uncharacterized protein</fullName>
    </submittedName>
</protein>
<dbReference type="PATRIC" id="fig|1353533.3.peg.4742"/>